<keyword evidence="1" id="KW-0812">Transmembrane</keyword>
<gene>
    <name evidence="3" type="ORF">UX55_C0048G0004</name>
</gene>
<name>A0A0G1SA85_9BACT</name>
<dbReference type="PROSITE" id="PS50943">
    <property type="entry name" value="HTH_CROC1"/>
    <property type="match status" value="1"/>
</dbReference>
<keyword evidence="1" id="KW-1133">Transmembrane helix</keyword>
<dbReference type="Gene3D" id="1.10.260.40">
    <property type="entry name" value="lambda repressor-like DNA-binding domains"/>
    <property type="match status" value="1"/>
</dbReference>
<reference evidence="3 4" key="1">
    <citation type="journal article" date="2015" name="Nature">
        <title>rRNA introns, odd ribosomes, and small enigmatic genomes across a large radiation of phyla.</title>
        <authorList>
            <person name="Brown C.T."/>
            <person name="Hug L.A."/>
            <person name="Thomas B.C."/>
            <person name="Sharon I."/>
            <person name="Castelle C.J."/>
            <person name="Singh A."/>
            <person name="Wilkins M.J."/>
            <person name="Williams K.H."/>
            <person name="Banfield J.F."/>
        </authorList>
    </citation>
    <scope>NUCLEOTIDE SEQUENCE [LARGE SCALE GENOMIC DNA]</scope>
</reference>
<proteinExistence type="predicted"/>
<dbReference type="InterPro" id="IPR013783">
    <property type="entry name" value="Ig-like_fold"/>
</dbReference>
<dbReference type="SMART" id="SM00530">
    <property type="entry name" value="HTH_XRE"/>
    <property type="match status" value="1"/>
</dbReference>
<accession>A0A0G1SA85</accession>
<sequence>MTAPSRARYWFQKKNMVNIESDKKLAERLKQARESMGLALENLAILTKIQKKYLTRLESGQYDKLPSGVFVVGFLKRCAKVLNLDANEIIDQYRKERGLSDQKDRQTDGFGGVKSGKILSGNKSVFVITPKIFSAFVALLVFLAIFLFFWHQMKFLIGPPKLILEDPANDFVTLNPSLTLKGLAEIGANLTVNGRRLEVSKEGKFFDYVNLSAGLNLIEIKAANKIYGYVKRRKKRKSQGVVRDGKRASRAVRRRDDYEIG</sequence>
<evidence type="ECO:0000313" key="3">
    <source>
        <dbReference type="EMBL" id="KKU39003.1"/>
    </source>
</evidence>
<dbReference type="InterPro" id="IPR010982">
    <property type="entry name" value="Lambda_DNA-bd_dom_sf"/>
</dbReference>
<dbReference type="EMBL" id="LCMQ01000048">
    <property type="protein sequence ID" value="KKU39003.1"/>
    <property type="molecule type" value="Genomic_DNA"/>
</dbReference>
<evidence type="ECO:0000313" key="4">
    <source>
        <dbReference type="Proteomes" id="UP000034202"/>
    </source>
</evidence>
<comment type="caution">
    <text evidence="3">The sequence shown here is derived from an EMBL/GenBank/DDBJ whole genome shotgun (WGS) entry which is preliminary data.</text>
</comment>
<evidence type="ECO:0000256" key="1">
    <source>
        <dbReference type="SAM" id="Phobius"/>
    </source>
</evidence>
<dbReference type="Gene3D" id="2.60.40.10">
    <property type="entry name" value="Immunoglobulins"/>
    <property type="match status" value="1"/>
</dbReference>
<protein>
    <submittedName>
        <fullName evidence="3">XRE family transcriptional regulator</fullName>
    </submittedName>
</protein>
<dbReference type="InterPro" id="IPR001387">
    <property type="entry name" value="Cro/C1-type_HTH"/>
</dbReference>
<dbReference type="InterPro" id="IPR050400">
    <property type="entry name" value="Bact_Cytoskel_RodZ"/>
</dbReference>
<dbReference type="SUPFAM" id="SSF47413">
    <property type="entry name" value="lambda repressor-like DNA-binding domains"/>
    <property type="match status" value="1"/>
</dbReference>
<organism evidence="3 4">
    <name type="scientific">Candidatus Azambacteria bacterium GW2011_GWE2_46_45</name>
    <dbReference type="NCBI Taxonomy" id="1618625"/>
    <lineage>
        <taxon>Bacteria</taxon>
        <taxon>Candidatus Azamiibacteriota</taxon>
    </lineage>
</organism>
<evidence type="ECO:0000259" key="2">
    <source>
        <dbReference type="PROSITE" id="PS50943"/>
    </source>
</evidence>
<dbReference type="PANTHER" id="PTHR34475:SF1">
    <property type="entry name" value="CYTOSKELETON PROTEIN RODZ"/>
    <property type="match status" value="1"/>
</dbReference>
<dbReference type="GO" id="GO:0003677">
    <property type="term" value="F:DNA binding"/>
    <property type="evidence" value="ECO:0007669"/>
    <property type="project" value="InterPro"/>
</dbReference>
<dbReference type="AlphaFoldDB" id="A0A0G1SA85"/>
<dbReference type="Proteomes" id="UP000034202">
    <property type="component" value="Unassembled WGS sequence"/>
</dbReference>
<keyword evidence="1" id="KW-0472">Membrane</keyword>
<dbReference type="CDD" id="cd00093">
    <property type="entry name" value="HTH_XRE"/>
    <property type="match status" value="1"/>
</dbReference>
<dbReference type="PANTHER" id="PTHR34475">
    <property type="match status" value="1"/>
</dbReference>
<feature type="domain" description="HTH cro/C1-type" evidence="2">
    <location>
        <begin position="29"/>
        <end position="89"/>
    </location>
</feature>
<dbReference type="Pfam" id="PF13413">
    <property type="entry name" value="HTH_25"/>
    <property type="match status" value="1"/>
</dbReference>
<feature type="transmembrane region" description="Helical" evidence="1">
    <location>
        <begin position="132"/>
        <end position="150"/>
    </location>
</feature>